<dbReference type="GO" id="GO:0004252">
    <property type="term" value="F:serine-type endopeptidase activity"/>
    <property type="evidence" value="ECO:0007669"/>
    <property type="project" value="InterPro"/>
</dbReference>
<dbReference type="InterPro" id="IPR001733">
    <property type="entry name" value="Peptidase_S26B"/>
</dbReference>
<feature type="transmembrane region" description="Helical" evidence="5">
    <location>
        <begin position="206"/>
        <end position="225"/>
    </location>
</feature>
<evidence type="ECO:0000256" key="1">
    <source>
        <dbReference type="ARBA" id="ARBA00004370"/>
    </source>
</evidence>
<keyword evidence="2 5" id="KW-0812">Transmembrane</keyword>
<dbReference type="GO" id="GO:0006465">
    <property type="term" value="P:signal peptide processing"/>
    <property type="evidence" value="ECO:0007669"/>
    <property type="project" value="InterPro"/>
</dbReference>
<evidence type="ECO:0000313" key="7">
    <source>
        <dbReference type="EMBL" id="KPQ45398.1"/>
    </source>
</evidence>
<name>A0A0P8CEB6_9EURY</name>
<dbReference type="EMBL" id="LKCM01000005">
    <property type="protein sequence ID" value="KPQ45398.1"/>
    <property type="molecule type" value="Genomic_DNA"/>
</dbReference>
<comment type="caution">
    <text evidence="7">The sequence shown here is derived from an EMBL/GenBank/DDBJ whole genome shotgun (WGS) entry which is preliminary data.</text>
</comment>
<evidence type="ECO:0000313" key="8">
    <source>
        <dbReference type="Proteomes" id="UP000050360"/>
    </source>
</evidence>
<evidence type="ECO:0000259" key="6">
    <source>
        <dbReference type="Pfam" id="PF10502"/>
    </source>
</evidence>
<dbReference type="CDD" id="cd06530">
    <property type="entry name" value="S26_SPase_I"/>
    <property type="match status" value="1"/>
</dbReference>
<dbReference type="SUPFAM" id="SSF51306">
    <property type="entry name" value="LexA/Signal peptidase"/>
    <property type="match status" value="1"/>
</dbReference>
<reference evidence="7 8" key="1">
    <citation type="submission" date="2015-09" db="EMBL/GenBank/DDBJ databases">
        <title>A metagenomics-based metabolic model of nitrate-dependent anaerobic oxidation of methane by Methanoperedens-like archaea.</title>
        <authorList>
            <person name="Arshad A."/>
            <person name="Speth D.R."/>
            <person name="De Graaf R.M."/>
            <person name="Op Den Camp H.J."/>
            <person name="Jetten M.S."/>
            <person name="Welte C.U."/>
        </authorList>
    </citation>
    <scope>NUCLEOTIDE SEQUENCE [LARGE SCALE GENOMIC DNA]</scope>
</reference>
<feature type="domain" description="Peptidase S26" evidence="6">
    <location>
        <begin position="61"/>
        <end position="141"/>
    </location>
</feature>
<dbReference type="AlphaFoldDB" id="A0A0P8CEB6"/>
<protein>
    <submittedName>
        <fullName evidence="7">Peptidase S24-like protein</fullName>
    </submittedName>
</protein>
<accession>A0A0P8CEB6</accession>
<feature type="transmembrane region" description="Helical" evidence="5">
    <location>
        <begin position="60"/>
        <end position="84"/>
    </location>
</feature>
<dbReference type="GO" id="GO:0016020">
    <property type="term" value="C:membrane"/>
    <property type="evidence" value="ECO:0007669"/>
    <property type="project" value="UniProtKB-SubCell"/>
</dbReference>
<keyword evidence="4 5" id="KW-0472">Membrane</keyword>
<dbReference type="PANTHER" id="PTHR10806:SF6">
    <property type="entry name" value="SIGNAL PEPTIDASE COMPLEX CATALYTIC SUBUNIT SEC11"/>
    <property type="match status" value="1"/>
</dbReference>
<evidence type="ECO:0000256" key="4">
    <source>
        <dbReference type="ARBA" id="ARBA00023136"/>
    </source>
</evidence>
<keyword evidence="3 5" id="KW-1133">Transmembrane helix</keyword>
<comment type="subcellular location">
    <subcellularLocation>
        <location evidence="1">Membrane</location>
    </subcellularLocation>
</comment>
<evidence type="ECO:0000256" key="5">
    <source>
        <dbReference type="SAM" id="Phobius"/>
    </source>
</evidence>
<dbReference type="Gene3D" id="2.10.109.10">
    <property type="entry name" value="Umud Fragment, subunit A"/>
    <property type="match status" value="1"/>
</dbReference>
<dbReference type="InterPro" id="IPR019533">
    <property type="entry name" value="Peptidase_S26"/>
</dbReference>
<dbReference type="NCBIfam" id="TIGR02228">
    <property type="entry name" value="sigpep_I_arch"/>
    <property type="match status" value="1"/>
</dbReference>
<evidence type="ECO:0000256" key="3">
    <source>
        <dbReference type="ARBA" id="ARBA00022989"/>
    </source>
</evidence>
<dbReference type="PANTHER" id="PTHR10806">
    <property type="entry name" value="SIGNAL PEPTIDASE COMPLEX CATALYTIC SUBUNIT SEC11"/>
    <property type="match status" value="1"/>
</dbReference>
<dbReference type="Pfam" id="PF10502">
    <property type="entry name" value="Peptidase_S26"/>
    <property type="match status" value="1"/>
</dbReference>
<evidence type="ECO:0000256" key="2">
    <source>
        <dbReference type="ARBA" id="ARBA00022692"/>
    </source>
</evidence>
<feature type="transmembrane region" description="Helical" evidence="5">
    <location>
        <begin position="6"/>
        <end position="26"/>
    </location>
</feature>
<proteinExistence type="predicted"/>
<dbReference type="Proteomes" id="UP000050360">
    <property type="component" value="Unassembled WGS sequence"/>
</dbReference>
<organism evidence="7 8">
    <name type="scientific">Candidatus Methanoperedens nitratireducens</name>
    <dbReference type="NCBI Taxonomy" id="1392998"/>
    <lineage>
        <taxon>Archaea</taxon>
        <taxon>Methanobacteriati</taxon>
        <taxon>Methanobacteriota</taxon>
        <taxon>Stenosarchaea group</taxon>
        <taxon>Methanomicrobia</taxon>
        <taxon>Methanosarcinales</taxon>
        <taxon>ANME-2 cluster</taxon>
        <taxon>Candidatus Methanoperedentaceae</taxon>
        <taxon>Candidatus Methanoperedens</taxon>
    </lineage>
</organism>
<gene>
    <name evidence="7" type="ORF">MPEBLZ_00014</name>
</gene>
<dbReference type="PRINTS" id="PR00728">
    <property type="entry name" value="SIGNALPTASE"/>
</dbReference>
<sequence>MKEVDYTVPLLVSGIFALVLSGFYLYKSENSVFMRLVSSWYMKNRYSRAVIQKDTRKQDIVLLIILIILIAGFGLKLIGFAAVISDSMKPQFQRGDLVMTQSISKDPQIGDIITFRAANVPNPVTHRVTGIQSNYVSTKGDNNPAADDYGTTKNDVISKAVVIEGHPVVLKGVGSLFILDFSKEGKLSRFGDQYEFFQNLFMTIRTWGYVITLIAFSALILSMFGNKR</sequence>
<dbReference type="InterPro" id="IPR036286">
    <property type="entry name" value="LexA/Signal_pep-like_sf"/>
</dbReference>